<evidence type="ECO:0000256" key="3">
    <source>
        <dbReference type="ARBA" id="ARBA00037224"/>
    </source>
</evidence>
<organism evidence="5 6">
    <name type="scientific">Priapulus caudatus</name>
    <name type="common">Priapulid worm</name>
    <dbReference type="NCBI Taxonomy" id="37621"/>
    <lineage>
        <taxon>Eukaryota</taxon>
        <taxon>Metazoa</taxon>
        <taxon>Ecdysozoa</taxon>
        <taxon>Scalidophora</taxon>
        <taxon>Priapulida</taxon>
        <taxon>Priapulimorpha</taxon>
        <taxon>Priapulimorphida</taxon>
        <taxon>Priapulidae</taxon>
        <taxon>Priapulus</taxon>
    </lineage>
</organism>
<dbReference type="Gene3D" id="2.120.10.80">
    <property type="entry name" value="Kelch-type beta propeller"/>
    <property type="match status" value="2"/>
</dbReference>
<keyword evidence="2" id="KW-0677">Repeat</keyword>
<dbReference type="InterPro" id="IPR015915">
    <property type="entry name" value="Kelch-typ_b-propeller"/>
</dbReference>
<dbReference type="Pfam" id="PF24681">
    <property type="entry name" value="Kelch_KLHDC2_KLHL20_DRC7"/>
    <property type="match status" value="1"/>
</dbReference>
<dbReference type="SUPFAM" id="SSF117281">
    <property type="entry name" value="Kelch motif"/>
    <property type="match status" value="1"/>
</dbReference>
<name>A0ABM1E7X9_PRICU</name>
<accession>A0ABM1E7X9</accession>
<keyword evidence="5" id="KW-1185">Reference proteome</keyword>
<dbReference type="PANTHER" id="PTHR46647:SF1">
    <property type="entry name" value="RAB9 EFFECTOR PROTEIN WITH KELCH MOTIFS"/>
    <property type="match status" value="1"/>
</dbReference>
<dbReference type="RefSeq" id="XP_014668300.1">
    <property type="nucleotide sequence ID" value="XM_014812814.1"/>
</dbReference>
<proteinExistence type="predicted"/>
<reference evidence="6" key="1">
    <citation type="submission" date="2025-08" db="UniProtKB">
        <authorList>
            <consortium name="RefSeq"/>
        </authorList>
    </citation>
    <scope>IDENTIFICATION</scope>
</reference>
<evidence type="ECO:0000256" key="2">
    <source>
        <dbReference type="ARBA" id="ARBA00022737"/>
    </source>
</evidence>
<evidence type="ECO:0000256" key="4">
    <source>
        <dbReference type="ARBA" id="ARBA00039295"/>
    </source>
</evidence>
<keyword evidence="1" id="KW-0880">Kelch repeat</keyword>
<dbReference type="Proteomes" id="UP000695022">
    <property type="component" value="Unplaced"/>
</dbReference>
<evidence type="ECO:0000313" key="5">
    <source>
        <dbReference type="Proteomes" id="UP000695022"/>
    </source>
</evidence>
<sequence length="412" mass="44447">MELHPIIDDTTSELCKGICYVVSGHAKQPSFRVGHSCTQLASVNAEPGKVYVIAGANPSELFNDVHTLDPKSLQWERVVSSNEDTFLARYEHAAFSPACDPCKIYVFGGANKEGNFNDVQRFDTTTSKWETVKVSGTAPHARTCRSTANIGNKLYIYSGGMSGPDPISDTQVHSFDAETCSWTGLTLTGEPPEPRHGHIMCASGNRVFIHGGMGGVTFYNDLHVLDLDLLAWTKVKAGKHQPGPRAGHQAAVYGKKIYVFGGMCCSCQALDDLYILDTDVMQWTKVELNGPPPAPRLDFTMAIVMLKLGETPSVPSLDVHTDNAQAVSSSFQELNLEEGQAFTAELPLKSEMVPSNTTALEIATKLPSTNTEAAVVSPSPVSGHGTSVHVCMIFGGMDAEGEIFDDCLVMML</sequence>
<dbReference type="GeneID" id="106809649"/>
<evidence type="ECO:0000256" key="1">
    <source>
        <dbReference type="ARBA" id="ARBA00022441"/>
    </source>
</evidence>
<protein>
    <recommendedName>
        <fullName evidence="4">Rab9 effector protein with kelch motifs</fullName>
    </recommendedName>
</protein>
<evidence type="ECO:0000313" key="6">
    <source>
        <dbReference type="RefSeq" id="XP_014668300.1"/>
    </source>
</evidence>
<dbReference type="PANTHER" id="PTHR46647">
    <property type="entry name" value="RAB9 EFFECTOR PROTEIN WITH KELCH MOTIFS"/>
    <property type="match status" value="1"/>
</dbReference>
<comment type="function">
    <text evidence="3">Rab9 effector required for endosome to trans-Golgi network (TGN) transport.</text>
</comment>
<dbReference type="InterPro" id="IPR052124">
    <property type="entry name" value="Rab9_kelch_effector"/>
</dbReference>
<gene>
    <name evidence="6" type="primary">LOC106809649</name>
</gene>